<dbReference type="SUPFAM" id="SSF56112">
    <property type="entry name" value="Protein kinase-like (PK-like)"/>
    <property type="match status" value="1"/>
</dbReference>
<feature type="domain" description="RIO-type" evidence="9">
    <location>
        <begin position="152"/>
        <end position="222"/>
    </location>
</feature>
<dbReference type="InterPro" id="IPR018934">
    <property type="entry name" value="RIO_dom"/>
</dbReference>
<evidence type="ECO:0000313" key="11">
    <source>
        <dbReference type="Proteomes" id="UP000054477"/>
    </source>
</evidence>
<keyword evidence="4" id="KW-0547">Nucleotide-binding</keyword>
<keyword evidence="2" id="KW-0723">Serine/threonine-protein kinase</keyword>
<evidence type="ECO:0000256" key="4">
    <source>
        <dbReference type="ARBA" id="ARBA00022741"/>
    </source>
</evidence>
<dbReference type="EC" id="2.7.11.1" evidence="1"/>
<gene>
    <name evidence="10" type="ORF">K443DRAFT_94718</name>
</gene>
<evidence type="ECO:0000259" key="9">
    <source>
        <dbReference type="Pfam" id="PF01163"/>
    </source>
</evidence>
<dbReference type="Pfam" id="PF01163">
    <property type="entry name" value="RIO1"/>
    <property type="match status" value="1"/>
</dbReference>
<name>A0A0C9XQ29_9AGAR</name>
<dbReference type="GO" id="GO:0004674">
    <property type="term" value="F:protein serine/threonine kinase activity"/>
    <property type="evidence" value="ECO:0007669"/>
    <property type="project" value="UniProtKB-KW"/>
</dbReference>
<accession>A0A0C9XQ29</accession>
<evidence type="ECO:0000256" key="8">
    <source>
        <dbReference type="ARBA" id="ARBA00048679"/>
    </source>
</evidence>
<protein>
    <recommendedName>
        <fullName evidence="1">non-specific serine/threonine protein kinase</fullName>
        <ecNumber evidence="1">2.7.11.1</ecNumber>
    </recommendedName>
</protein>
<keyword evidence="5" id="KW-0418">Kinase</keyword>
<comment type="catalytic activity">
    <reaction evidence="7">
        <text>L-threonyl-[protein] + ATP = O-phospho-L-threonyl-[protein] + ADP + H(+)</text>
        <dbReference type="Rhea" id="RHEA:46608"/>
        <dbReference type="Rhea" id="RHEA-COMP:11060"/>
        <dbReference type="Rhea" id="RHEA-COMP:11605"/>
        <dbReference type="ChEBI" id="CHEBI:15378"/>
        <dbReference type="ChEBI" id="CHEBI:30013"/>
        <dbReference type="ChEBI" id="CHEBI:30616"/>
        <dbReference type="ChEBI" id="CHEBI:61977"/>
        <dbReference type="ChEBI" id="CHEBI:456216"/>
        <dbReference type="EC" id="2.7.11.1"/>
    </reaction>
</comment>
<keyword evidence="3" id="KW-0808">Transferase</keyword>
<keyword evidence="6" id="KW-0067">ATP-binding</keyword>
<evidence type="ECO:0000256" key="2">
    <source>
        <dbReference type="ARBA" id="ARBA00022527"/>
    </source>
</evidence>
<evidence type="ECO:0000256" key="5">
    <source>
        <dbReference type="ARBA" id="ARBA00022777"/>
    </source>
</evidence>
<evidence type="ECO:0000256" key="7">
    <source>
        <dbReference type="ARBA" id="ARBA00047899"/>
    </source>
</evidence>
<reference evidence="11" key="2">
    <citation type="submission" date="2015-01" db="EMBL/GenBank/DDBJ databases">
        <title>Evolutionary Origins and Diversification of the Mycorrhizal Mutualists.</title>
        <authorList>
            <consortium name="DOE Joint Genome Institute"/>
            <consortium name="Mycorrhizal Genomics Consortium"/>
            <person name="Kohler A."/>
            <person name="Kuo A."/>
            <person name="Nagy L.G."/>
            <person name="Floudas D."/>
            <person name="Copeland A."/>
            <person name="Barry K.W."/>
            <person name="Cichocki N."/>
            <person name="Veneault-Fourrey C."/>
            <person name="LaButti K."/>
            <person name="Lindquist E.A."/>
            <person name="Lipzen A."/>
            <person name="Lundell T."/>
            <person name="Morin E."/>
            <person name="Murat C."/>
            <person name="Riley R."/>
            <person name="Ohm R."/>
            <person name="Sun H."/>
            <person name="Tunlid A."/>
            <person name="Henrissat B."/>
            <person name="Grigoriev I.V."/>
            <person name="Hibbett D.S."/>
            <person name="Martin F."/>
        </authorList>
    </citation>
    <scope>NUCLEOTIDE SEQUENCE [LARGE SCALE GENOMIC DNA]</scope>
    <source>
        <strain evidence="11">LaAM-08-1</strain>
    </source>
</reference>
<proteinExistence type="predicted"/>
<evidence type="ECO:0000256" key="3">
    <source>
        <dbReference type="ARBA" id="ARBA00022679"/>
    </source>
</evidence>
<reference evidence="10 11" key="1">
    <citation type="submission" date="2014-04" db="EMBL/GenBank/DDBJ databases">
        <authorList>
            <consortium name="DOE Joint Genome Institute"/>
            <person name="Kuo A."/>
            <person name="Kohler A."/>
            <person name="Nagy L.G."/>
            <person name="Floudas D."/>
            <person name="Copeland A."/>
            <person name="Barry K.W."/>
            <person name="Cichocki N."/>
            <person name="Veneault-Fourrey C."/>
            <person name="LaButti K."/>
            <person name="Lindquist E.A."/>
            <person name="Lipzen A."/>
            <person name="Lundell T."/>
            <person name="Morin E."/>
            <person name="Murat C."/>
            <person name="Sun H."/>
            <person name="Tunlid A."/>
            <person name="Henrissat B."/>
            <person name="Grigoriev I.V."/>
            <person name="Hibbett D.S."/>
            <person name="Martin F."/>
            <person name="Nordberg H.P."/>
            <person name="Cantor M.N."/>
            <person name="Hua S.X."/>
        </authorList>
    </citation>
    <scope>NUCLEOTIDE SEQUENCE [LARGE SCALE GENOMIC DNA]</scope>
    <source>
        <strain evidence="10 11">LaAM-08-1</strain>
    </source>
</reference>
<dbReference type="GO" id="GO:0005524">
    <property type="term" value="F:ATP binding"/>
    <property type="evidence" value="ECO:0007669"/>
    <property type="project" value="UniProtKB-KW"/>
</dbReference>
<dbReference type="EMBL" id="KN838577">
    <property type="protein sequence ID" value="KIK03714.1"/>
    <property type="molecule type" value="Genomic_DNA"/>
</dbReference>
<dbReference type="Proteomes" id="UP000054477">
    <property type="component" value="Unassembled WGS sequence"/>
</dbReference>
<dbReference type="HOGENOM" id="CLU_054599_1_1_1"/>
<evidence type="ECO:0000256" key="1">
    <source>
        <dbReference type="ARBA" id="ARBA00012513"/>
    </source>
</evidence>
<evidence type="ECO:0000256" key="6">
    <source>
        <dbReference type="ARBA" id="ARBA00022840"/>
    </source>
</evidence>
<dbReference type="AlphaFoldDB" id="A0A0C9XQ29"/>
<sequence>MPFSASQVPIVRPTQTIPSGLSPPLSFDSWYILKIYDPRYVVCRERRYSRRDGTLLQDEQLWSLEAELKAATCHHALGLQIWEDDARLNCSEDLEPEAVGELMYYRMAKWVWDDEVDAYQVLNKTSLAGVGVPNFYGAGNLVLDDQRAIVPRVLVVEYISDAVSLHNLQDSGDIGSLKAWHVEALEDVFRKVNKAGVTHQDVDTHNLLIGPKRVVVVDFGQAYIRPRGSTNKQ</sequence>
<organism evidence="10 11">
    <name type="scientific">Laccaria amethystina LaAM-08-1</name>
    <dbReference type="NCBI Taxonomy" id="1095629"/>
    <lineage>
        <taxon>Eukaryota</taxon>
        <taxon>Fungi</taxon>
        <taxon>Dikarya</taxon>
        <taxon>Basidiomycota</taxon>
        <taxon>Agaricomycotina</taxon>
        <taxon>Agaricomycetes</taxon>
        <taxon>Agaricomycetidae</taxon>
        <taxon>Agaricales</taxon>
        <taxon>Agaricineae</taxon>
        <taxon>Hydnangiaceae</taxon>
        <taxon>Laccaria</taxon>
    </lineage>
</organism>
<keyword evidence="11" id="KW-1185">Reference proteome</keyword>
<dbReference type="InterPro" id="IPR011009">
    <property type="entry name" value="Kinase-like_dom_sf"/>
</dbReference>
<comment type="catalytic activity">
    <reaction evidence="8">
        <text>L-seryl-[protein] + ATP = O-phospho-L-seryl-[protein] + ADP + H(+)</text>
        <dbReference type="Rhea" id="RHEA:17989"/>
        <dbReference type="Rhea" id="RHEA-COMP:9863"/>
        <dbReference type="Rhea" id="RHEA-COMP:11604"/>
        <dbReference type="ChEBI" id="CHEBI:15378"/>
        <dbReference type="ChEBI" id="CHEBI:29999"/>
        <dbReference type="ChEBI" id="CHEBI:30616"/>
        <dbReference type="ChEBI" id="CHEBI:83421"/>
        <dbReference type="ChEBI" id="CHEBI:456216"/>
        <dbReference type="EC" id="2.7.11.1"/>
    </reaction>
</comment>
<dbReference type="STRING" id="1095629.A0A0C9XQ29"/>
<dbReference type="OrthoDB" id="3269050at2759"/>
<evidence type="ECO:0000313" key="10">
    <source>
        <dbReference type="EMBL" id="KIK03714.1"/>
    </source>
</evidence>